<comment type="caution">
    <text evidence="3">The sequence shown here is derived from an EMBL/GenBank/DDBJ whole genome shotgun (WGS) entry which is preliminary data.</text>
</comment>
<organism evidence="3 4">
    <name type="scientific">Cardamine amara subsp. amara</name>
    <dbReference type="NCBI Taxonomy" id="228776"/>
    <lineage>
        <taxon>Eukaryota</taxon>
        <taxon>Viridiplantae</taxon>
        <taxon>Streptophyta</taxon>
        <taxon>Embryophyta</taxon>
        <taxon>Tracheophyta</taxon>
        <taxon>Spermatophyta</taxon>
        <taxon>Magnoliopsida</taxon>
        <taxon>eudicotyledons</taxon>
        <taxon>Gunneridae</taxon>
        <taxon>Pentapetalae</taxon>
        <taxon>rosids</taxon>
        <taxon>malvids</taxon>
        <taxon>Brassicales</taxon>
        <taxon>Brassicaceae</taxon>
        <taxon>Cardamineae</taxon>
        <taxon>Cardamine</taxon>
    </lineage>
</organism>
<feature type="domain" description="DUF4283" evidence="2">
    <location>
        <begin position="38"/>
        <end position="116"/>
    </location>
</feature>
<name>A0ABD1AX23_CARAN</name>
<keyword evidence="4" id="KW-1185">Reference proteome</keyword>
<feature type="region of interest" description="Disordered" evidence="1">
    <location>
        <begin position="1"/>
        <end position="24"/>
    </location>
</feature>
<protein>
    <recommendedName>
        <fullName evidence="2">DUF4283 domain-containing protein</fullName>
    </recommendedName>
</protein>
<dbReference type="Pfam" id="PF14111">
    <property type="entry name" value="DUF4283"/>
    <property type="match status" value="1"/>
</dbReference>
<dbReference type="Proteomes" id="UP001558713">
    <property type="component" value="Unassembled WGS sequence"/>
</dbReference>
<dbReference type="PANTHER" id="PTHR31286:SF178">
    <property type="entry name" value="DUF4283 DOMAIN-CONTAINING PROTEIN"/>
    <property type="match status" value="1"/>
</dbReference>
<dbReference type="AlphaFoldDB" id="A0ABD1AX23"/>
<reference evidence="3 4" key="1">
    <citation type="submission" date="2024-04" db="EMBL/GenBank/DDBJ databases">
        <title>Genome assembly C_amara_ONT_v2.</title>
        <authorList>
            <person name="Yant L."/>
            <person name="Moore C."/>
            <person name="Slenker M."/>
        </authorList>
    </citation>
    <scope>NUCLEOTIDE SEQUENCE [LARGE SCALE GENOMIC DNA]</scope>
    <source>
        <tissue evidence="3">Leaf</tissue>
    </source>
</reference>
<evidence type="ECO:0000259" key="2">
    <source>
        <dbReference type="Pfam" id="PF14111"/>
    </source>
</evidence>
<evidence type="ECO:0000256" key="1">
    <source>
        <dbReference type="SAM" id="MobiDB-lite"/>
    </source>
</evidence>
<evidence type="ECO:0000313" key="4">
    <source>
        <dbReference type="Proteomes" id="UP001558713"/>
    </source>
</evidence>
<gene>
    <name evidence="3" type="ORF">V5N11_010522</name>
</gene>
<dbReference type="EMBL" id="JBANAX010000436">
    <property type="protein sequence ID" value="KAL1208844.1"/>
    <property type="molecule type" value="Genomic_DNA"/>
</dbReference>
<feature type="compositionally biased region" description="Basic and acidic residues" evidence="1">
    <location>
        <begin position="1"/>
        <end position="15"/>
    </location>
</feature>
<sequence>MERRIPYSQKGKEVARGYSPPPRKRIRAPDLDNSDLIQENALTLIGRFTNPEEQRLWSLIPFLSNRWNLKGKAIGSDLGRGCFQFRFDFEEDIQKVLYNRPYHFDQWMVILQRWEPIISESFPNQIPFWIELKGIPLHYWKLRMVKDIGEELGQLV</sequence>
<dbReference type="InterPro" id="IPR025558">
    <property type="entry name" value="DUF4283"/>
</dbReference>
<accession>A0ABD1AX23</accession>
<proteinExistence type="predicted"/>
<evidence type="ECO:0000313" key="3">
    <source>
        <dbReference type="EMBL" id="KAL1208844.1"/>
    </source>
</evidence>
<dbReference type="InterPro" id="IPR040256">
    <property type="entry name" value="At4g02000-like"/>
</dbReference>
<dbReference type="PANTHER" id="PTHR31286">
    <property type="entry name" value="GLYCINE-RICH CELL WALL STRUCTURAL PROTEIN 1.8-LIKE"/>
    <property type="match status" value="1"/>
</dbReference>